<keyword evidence="1" id="KW-0472">Membrane</keyword>
<gene>
    <name evidence="2" type="ORF">TVY486_0807540</name>
</gene>
<dbReference type="AlphaFoldDB" id="G0TZW9"/>
<keyword evidence="1" id="KW-1133">Transmembrane helix</keyword>
<keyword evidence="1" id="KW-0812">Transmembrane</keyword>
<dbReference type="EMBL" id="HE573024">
    <property type="protein sequence ID" value="CCC50147.1"/>
    <property type="molecule type" value="Genomic_DNA"/>
</dbReference>
<accession>G0TZW9</accession>
<proteinExistence type="predicted"/>
<evidence type="ECO:0000313" key="2">
    <source>
        <dbReference type="EMBL" id="CCC50147.1"/>
    </source>
</evidence>
<organism evidence="2">
    <name type="scientific">Trypanosoma vivax (strain Y486)</name>
    <dbReference type="NCBI Taxonomy" id="1055687"/>
    <lineage>
        <taxon>Eukaryota</taxon>
        <taxon>Discoba</taxon>
        <taxon>Euglenozoa</taxon>
        <taxon>Kinetoplastea</taxon>
        <taxon>Metakinetoplastina</taxon>
        <taxon>Trypanosomatida</taxon>
        <taxon>Trypanosomatidae</taxon>
        <taxon>Trypanosoma</taxon>
        <taxon>Duttonella</taxon>
    </lineage>
</organism>
<protein>
    <submittedName>
        <fullName evidence="2">Uncharacterized protein</fullName>
    </submittedName>
</protein>
<evidence type="ECO:0000256" key="1">
    <source>
        <dbReference type="SAM" id="Phobius"/>
    </source>
</evidence>
<feature type="transmembrane region" description="Helical" evidence="1">
    <location>
        <begin position="33"/>
        <end position="52"/>
    </location>
</feature>
<dbReference type="VEuPathDB" id="TriTrypDB:TvY486_0807540"/>
<reference evidence="2" key="1">
    <citation type="journal article" date="2012" name="Proc. Natl. Acad. Sci. U.S.A.">
        <title>Antigenic diversity is generated by distinct evolutionary mechanisms in African trypanosome species.</title>
        <authorList>
            <person name="Jackson A.P."/>
            <person name="Berry A."/>
            <person name="Aslett M."/>
            <person name="Allison H.C."/>
            <person name="Burton P."/>
            <person name="Vavrova-Anderson J."/>
            <person name="Brown R."/>
            <person name="Browne H."/>
            <person name="Corton N."/>
            <person name="Hauser H."/>
            <person name="Gamble J."/>
            <person name="Gilderthorp R."/>
            <person name="Marcello L."/>
            <person name="McQuillan J."/>
            <person name="Otto T.D."/>
            <person name="Quail M.A."/>
            <person name="Sanders M.J."/>
            <person name="van Tonder A."/>
            <person name="Ginger M.L."/>
            <person name="Field M.C."/>
            <person name="Barry J.D."/>
            <person name="Hertz-Fowler C."/>
            <person name="Berriman M."/>
        </authorList>
    </citation>
    <scope>NUCLEOTIDE SEQUENCE</scope>
    <source>
        <strain evidence="2">Y486</strain>
    </source>
</reference>
<sequence>MTSRKTGPPSLCVAFEYPFLDIPRRVANKCPIIWQRTFIGFVPFVLFFLLSFNLTPTITPVLALRPLIPPELHMRPTCMTCFVQDLLERKKRKEKKKKKEHEILLIPSLHSTFPPF</sequence>
<name>G0TZW9_TRYVY</name>